<dbReference type="InterPro" id="IPR037523">
    <property type="entry name" value="VOC_core"/>
</dbReference>
<dbReference type="Proteomes" id="UP000607559">
    <property type="component" value="Unassembled WGS sequence"/>
</dbReference>
<organism evidence="2 3">
    <name type="scientific">Puia dinghuensis</name>
    <dbReference type="NCBI Taxonomy" id="1792502"/>
    <lineage>
        <taxon>Bacteria</taxon>
        <taxon>Pseudomonadati</taxon>
        <taxon>Bacteroidota</taxon>
        <taxon>Chitinophagia</taxon>
        <taxon>Chitinophagales</taxon>
        <taxon>Chitinophagaceae</taxon>
        <taxon>Puia</taxon>
    </lineage>
</organism>
<dbReference type="AlphaFoldDB" id="A0A8J2XQ53"/>
<accession>A0A8J2XQ53</accession>
<sequence>MITGAHSIIYSADAEADKQFFKTVLKFPNVDVGHGWLIFGLPPSELAIHPSSENGPHEFYLLCDDIQAFVNEMQDQQIPCSPITNQRWGSVVQITLPGGGKLGIYEPKHARP</sequence>
<comment type="caution">
    <text evidence="2">The sequence shown here is derived from an EMBL/GenBank/DDBJ whole genome shotgun (WGS) entry which is preliminary data.</text>
</comment>
<name>A0A8J2XQ53_9BACT</name>
<reference evidence="2" key="1">
    <citation type="journal article" date="2014" name="Int. J. Syst. Evol. Microbiol.">
        <title>Complete genome sequence of Corynebacterium casei LMG S-19264T (=DSM 44701T), isolated from a smear-ripened cheese.</title>
        <authorList>
            <consortium name="US DOE Joint Genome Institute (JGI-PGF)"/>
            <person name="Walter F."/>
            <person name="Albersmeier A."/>
            <person name="Kalinowski J."/>
            <person name="Ruckert C."/>
        </authorList>
    </citation>
    <scope>NUCLEOTIDE SEQUENCE</scope>
    <source>
        <strain evidence="2">CGMCC 1.15448</strain>
    </source>
</reference>
<dbReference type="EMBL" id="BMJC01000001">
    <property type="protein sequence ID" value="GGA81707.1"/>
    <property type="molecule type" value="Genomic_DNA"/>
</dbReference>
<gene>
    <name evidence="2" type="ORF">GCM10011511_00800</name>
</gene>
<feature type="domain" description="VOC" evidence="1">
    <location>
        <begin position="3"/>
        <end position="107"/>
    </location>
</feature>
<protein>
    <recommendedName>
        <fullName evidence="1">VOC domain-containing protein</fullName>
    </recommendedName>
</protein>
<dbReference type="InterPro" id="IPR029068">
    <property type="entry name" value="Glyas_Bleomycin-R_OHBP_Dase"/>
</dbReference>
<dbReference type="Gene3D" id="3.10.180.10">
    <property type="entry name" value="2,3-Dihydroxybiphenyl 1,2-Dioxygenase, domain 1"/>
    <property type="match status" value="1"/>
</dbReference>
<reference evidence="2" key="2">
    <citation type="submission" date="2020-09" db="EMBL/GenBank/DDBJ databases">
        <authorList>
            <person name="Sun Q."/>
            <person name="Zhou Y."/>
        </authorList>
    </citation>
    <scope>NUCLEOTIDE SEQUENCE</scope>
    <source>
        <strain evidence="2">CGMCC 1.15448</strain>
    </source>
</reference>
<evidence type="ECO:0000313" key="3">
    <source>
        <dbReference type="Proteomes" id="UP000607559"/>
    </source>
</evidence>
<dbReference type="RefSeq" id="WP_188927426.1">
    <property type="nucleotide sequence ID" value="NZ_BMJC01000001.1"/>
</dbReference>
<dbReference type="SUPFAM" id="SSF54593">
    <property type="entry name" value="Glyoxalase/Bleomycin resistance protein/Dihydroxybiphenyl dioxygenase"/>
    <property type="match status" value="1"/>
</dbReference>
<evidence type="ECO:0000259" key="1">
    <source>
        <dbReference type="PROSITE" id="PS51819"/>
    </source>
</evidence>
<keyword evidence="3" id="KW-1185">Reference proteome</keyword>
<dbReference type="PROSITE" id="PS51819">
    <property type="entry name" value="VOC"/>
    <property type="match status" value="1"/>
</dbReference>
<evidence type="ECO:0000313" key="2">
    <source>
        <dbReference type="EMBL" id="GGA81707.1"/>
    </source>
</evidence>
<proteinExistence type="predicted"/>